<gene>
    <name evidence="3" type="ORF">EDD36DRAFT_484329</name>
</gene>
<dbReference type="EMBL" id="MU404351">
    <property type="protein sequence ID" value="KAI1616572.1"/>
    <property type="molecule type" value="Genomic_DNA"/>
</dbReference>
<sequence>MAVLDGVEFTVTSGGRDLQEYDVGADEAAVIRENLSHPDSPHVVKYIEAIPGAEFQLKYTLKKNYSFGKANYTCFKTEIDGKKVSGPVITLQKYRRRGTFTTVRCGVYSPEGSQSKERPFYWKELLTTDEKPNATPAELKEKYSQLGTIQVKVLRAKGFAVGPASETQVAISDELVPEKALKGRAVDATMGLQSLRPTARVTKYDGDHIDECPRVVFIFQYRSRDALQRLGILPRTPEPLPLEARDPDSLTLDQARELLRRQMAEREAARAKIKKEKAAENLRQLAAIRVKREASATFVPEDEGISIVEAPVKKPRLRARSRRSVRLIYQSEEEKASHGERRAA</sequence>
<dbReference type="PANTHER" id="PTHR36223:SF1">
    <property type="entry name" value="TRANSCRIPTION ELONGATION FACTOR EAF N-TERMINAL DOMAIN-CONTAINING PROTEIN"/>
    <property type="match status" value="1"/>
</dbReference>
<evidence type="ECO:0000256" key="1">
    <source>
        <dbReference type="SAM" id="Coils"/>
    </source>
</evidence>
<feature type="domain" description="DUF7918" evidence="2">
    <location>
        <begin position="6"/>
        <end position="236"/>
    </location>
</feature>
<keyword evidence="1" id="KW-0175">Coiled coil</keyword>
<evidence type="ECO:0000259" key="2">
    <source>
        <dbReference type="Pfam" id="PF25534"/>
    </source>
</evidence>
<evidence type="ECO:0000313" key="4">
    <source>
        <dbReference type="Proteomes" id="UP001203852"/>
    </source>
</evidence>
<dbReference type="InterPro" id="IPR057678">
    <property type="entry name" value="DUF7918"/>
</dbReference>
<reference evidence="3" key="1">
    <citation type="journal article" date="2022" name="bioRxiv">
        <title>Deciphering the potential niche of two novel black yeast fungi from a biological soil crust based on their genomes, phenotypes, and melanin regulation.</title>
        <authorList>
            <consortium name="DOE Joint Genome Institute"/>
            <person name="Carr E.C."/>
            <person name="Barton Q."/>
            <person name="Grambo S."/>
            <person name="Sullivan M."/>
            <person name="Renfro C.M."/>
            <person name="Kuo A."/>
            <person name="Pangilinan J."/>
            <person name="Lipzen A."/>
            <person name="Keymanesh K."/>
            <person name="Savage E."/>
            <person name="Barry K."/>
            <person name="Grigoriev I.V."/>
            <person name="Riekhof W.R."/>
            <person name="Harris S.S."/>
        </authorList>
    </citation>
    <scope>NUCLEOTIDE SEQUENCE</scope>
    <source>
        <strain evidence="3">JF 03-4F</strain>
    </source>
</reference>
<dbReference type="Pfam" id="PF25534">
    <property type="entry name" value="DUF7918"/>
    <property type="match status" value="1"/>
</dbReference>
<protein>
    <recommendedName>
        <fullName evidence="2">DUF7918 domain-containing protein</fullName>
    </recommendedName>
</protein>
<evidence type="ECO:0000313" key="3">
    <source>
        <dbReference type="EMBL" id="KAI1616572.1"/>
    </source>
</evidence>
<dbReference type="AlphaFoldDB" id="A0AAN6E3B1"/>
<keyword evidence="4" id="KW-1185">Reference proteome</keyword>
<dbReference type="PANTHER" id="PTHR36223">
    <property type="entry name" value="BETA-LACTAMASE-TYPE TRANSPEPTIDASE FOLD DOMAIN CONTAINING PROTEIN"/>
    <property type="match status" value="1"/>
</dbReference>
<proteinExistence type="predicted"/>
<dbReference type="Proteomes" id="UP001203852">
    <property type="component" value="Unassembled WGS sequence"/>
</dbReference>
<comment type="caution">
    <text evidence="3">The sequence shown here is derived from an EMBL/GenBank/DDBJ whole genome shotgun (WGS) entry which is preliminary data.</text>
</comment>
<feature type="coiled-coil region" evidence="1">
    <location>
        <begin position="252"/>
        <end position="288"/>
    </location>
</feature>
<name>A0AAN6E3B1_9EURO</name>
<organism evidence="3 4">
    <name type="scientific">Exophiala viscosa</name>
    <dbReference type="NCBI Taxonomy" id="2486360"/>
    <lineage>
        <taxon>Eukaryota</taxon>
        <taxon>Fungi</taxon>
        <taxon>Dikarya</taxon>
        <taxon>Ascomycota</taxon>
        <taxon>Pezizomycotina</taxon>
        <taxon>Eurotiomycetes</taxon>
        <taxon>Chaetothyriomycetidae</taxon>
        <taxon>Chaetothyriales</taxon>
        <taxon>Herpotrichiellaceae</taxon>
        <taxon>Exophiala</taxon>
    </lineage>
</organism>
<accession>A0AAN6E3B1</accession>